<keyword evidence="9" id="KW-1185">Reference proteome</keyword>
<evidence type="ECO:0000313" key="9">
    <source>
        <dbReference type="Proteomes" id="UP000504629"/>
    </source>
</evidence>
<evidence type="ECO:0000313" key="10">
    <source>
        <dbReference type="RefSeq" id="XP_028027037.1"/>
    </source>
</evidence>
<dbReference type="Gene3D" id="3.40.190.10">
    <property type="entry name" value="Periplasmic binding protein-like II"/>
    <property type="match status" value="1"/>
</dbReference>
<dbReference type="RefSeq" id="XP_028027037.1">
    <property type="nucleotide sequence ID" value="XM_028171236.1"/>
</dbReference>
<dbReference type="OrthoDB" id="7687957at2759"/>
<keyword evidence="7" id="KW-0325">Glycoprotein</keyword>
<organism evidence="9 10">
    <name type="scientific">Bombyx mandarina</name>
    <name type="common">Wild silk moth</name>
    <name type="synonym">Wild silkworm</name>
    <dbReference type="NCBI Taxonomy" id="7092"/>
    <lineage>
        <taxon>Eukaryota</taxon>
        <taxon>Metazoa</taxon>
        <taxon>Ecdysozoa</taxon>
        <taxon>Arthropoda</taxon>
        <taxon>Hexapoda</taxon>
        <taxon>Insecta</taxon>
        <taxon>Pterygota</taxon>
        <taxon>Neoptera</taxon>
        <taxon>Endopterygota</taxon>
        <taxon>Lepidoptera</taxon>
        <taxon>Glossata</taxon>
        <taxon>Ditrysia</taxon>
        <taxon>Bombycoidea</taxon>
        <taxon>Bombycidae</taxon>
        <taxon>Bombycinae</taxon>
        <taxon>Bombyx</taxon>
    </lineage>
</organism>
<feature type="transmembrane region" description="Helical" evidence="8">
    <location>
        <begin position="548"/>
        <end position="571"/>
    </location>
</feature>
<keyword evidence="5 8" id="KW-0472">Membrane</keyword>
<keyword evidence="2" id="KW-1003">Cell membrane</keyword>
<dbReference type="PROSITE" id="PS51257">
    <property type="entry name" value="PROKAR_LIPOPROTEIN"/>
    <property type="match status" value="1"/>
</dbReference>
<protein>
    <submittedName>
        <fullName evidence="10">Uncharacterized protein LOC114240619</fullName>
    </submittedName>
</protein>
<name>A0A6J2JD87_BOMMA</name>
<evidence type="ECO:0000256" key="8">
    <source>
        <dbReference type="SAM" id="Phobius"/>
    </source>
</evidence>
<gene>
    <name evidence="10" type="primary">LOC114240619</name>
</gene>
<dbReference type="SUPFAM" id="SSF53850">
    <property type="entry name" value="Periplasmic binding protein-like II"/>
    <property type="match status" value="1"/>
</dbReference>
<comment type="subcellular location">
    <subcellularLocation>
        <location evidence="1">Cell membrane</location>
        <topology evidence="1">Multi-pass membrane protein</topology>
    </subcellularLocation>
</comment>
<dbReference type="AlphaFoldDB" id="A0A6J2JD87"/>
<feature type="transmembrane region" description="Helical" evidence="8">
    <location>
        <begin position="369"/>
        <end position="388"/>
    </location>
</feature>
<dbReference type="PANTHER" id="PTHR42643:SF30">
    <property type="entry name" value="IONOTROPIC RECEPTOR 40A-RELATED"/>
    <property type="match status" value="1"/>
</dbReference>
<dbReference type="GeneID" id="114240619"/>
<reference evidence="10" key="1">
    <citation type="submission" date="2025-08" db="UniProtKB">
        <authorList>
            <consortium name="RefSeq"/>
        </authorList>
    </citation>
    <scope>IDENTIFICATION</scope>
    <source>
        <tissue evidence="10">Silk gland</tissue>
    </source>
</reference>
<sequence length="590" mass="67923">MKILPFLLTISVTSCMSYNKLLKKAASVCDSVFYHEYVTSVVWMRTEPEDITLFLQHFHGSAVIVPLDYQNMKAVSELNKATGFKQTVLFAVSVEEFILFITTLNLDLIVPIRMVLVLTTQLTDLAMITKEAWKHDLAEIIIISKDENEEIRLTTYFPYKNGICGDYTPHSISNEKELFPEKFKNLHGCPIKVTLLNFLPYVGLQKVNGTITFIFGIDGSVFILLIKELNAIMDIVSSTDHGGMGVFVNGSWKGSFGDIVRREADIFAPAGIITQKRFSVAQMSHTYETLNIHWCAPPRREIYAWAKVLLPFLTNITPFLVLAFSVFVITIVLVKRSKLHGIKSNKNVFLQSFMIFLGQGVKFETKSSVINSFFVAWLWFCLVVRIAYQGDLVNGLQKKIYEPPFESVEQALQELDGYGGTELFREYYAGSPIADNYQVIKIGDLPRYIRDVIAGKRFLIATDILMHQYAKKFQILQEPLTHSPTCLFMRPGWPVSRRVDVIIIRAIEAGLVQKIIYDFHYTVRLRRHEKEEETGTRPLGMSTMFACYYGLILLWIFSFVIFLFEVLYYNWKHKIAYVKRKRNKLFKFHH</sequence>
<evidence type="ECO:0000256" key="3">
    <source>
        <dbReference type="ARBA" id="ARBA00022692"/>
    </source>
</evidence>
<evidence type="ECO:0000256" key="2">
    <source>
        <dbReference type="ARBA" id="ARBA00022475"/>
    </source>
</evidence>
<dbReference type="GO" id="GO:0005886">
    <property type="term" value="C:plasma membrane"/>
    <property type="evidence" value="ECO:0007669"/>
    <property type="project" value="UniProtKB-SubCell"/>
</dbReference>
<accession>A0A6J2JD87</accession>
<evidence type="ECO:0000256" key="4">
    <source>
        <dbReference type="ARBA" id="ARBA00022989"/>
    </source>
</evidence>
<dbReference type="KEGG" id="bman:114240619"/>
<evidence type="ECO:0000256" key="1">
    <source>
        <dbReference type="ARBA" id="ARBA00004651"/>
    </source>
</evidence>
<feature type="transmembrane region" description="Helical" evidence="8">
    <location>
        <begin position="308"/>
        <end position="334"/>
    </location>
</feature>
<evidence type="ECO:0000256" key="6">
    <source>
        <dbReference type="ARBA" id="ARBA00023170"/>
    </source>
</evidence>
<proteinExistence type="predicted"/>
<evidence type="ECO:0000256" key="7">
    <source>
        <dbReference type="ARBA" id="ARBA00023180"/>
    </source>
</evidence>
<keyword evidence="6" id="KW-0675">Receptor</keyword>
<keyword evidence="3 8" id="KW-0812">Transmembrane</keyword>
<dbReference type="InterPro" id="IPR052192">
    <property type="entry name" value="Insect_Ionotropic_Sensory_Rcpt"/>
</dbReference>
<dbReference type="Proteomes" id="UP000504629">
    <property type="component" value="Unplaced"/>
</dbReference>
<dbReference type="PANTHER" id="PTHR42643">
    <property type="entry name" value="IONOTROPIC RECEPTOR 20A-RELATED"/>
    <property type="match status" value="1"/>
</dbReference>
<evidence type="ECO:0000256" key="5">
    <source>
        <dbReference type="ARBA" id="ARBA00023136"/>
    </source>
</evidence>
<keyword evidence="4 8" id="KW-1133">Transmembrane helix</keyword>